<dbReference type="InterPro" id="IPR022761">
    <property type="entry name" value="Fumarate_lyase_N"/>
</dbReference>
<dbReference type="PANTHER" id="PTHR43172">
    <property type="entry name" value="ADENYLOSUCCINATE LYASE"/>
    <property type="match status" value="1"/>
</dbReference>
<evidence type="ECO:0000313" key="4">
    <source>
        <dbReference type="EMBL" id="MXO89351.1"/>
    </source>
</evidence>
<feature type="chain" id="PRO_5032384352" description="Adenylosuccinate lyase C-terminal domain-containing protein" evidence="2">
    <location>
        <begin position="36"/>
        <end position="470"/>
    </location>
</feature>
<accession>A0A844ZLR6</accession>
<dbReference type="Gene3D" id="1.10.40.30">
    <property type="entry name" value="Fumarase/aspartase (C-terminal domain)"/>
    <property type="match status" value="1"/>
</dbReference>
<organism evidence="4 5">
    <name type="scientific">Pontixanthobacter aquaemixtae</name>
    <dbReference type="NCBI Taxonomy" id="1958940"/>
    <lineage>
        <taxon>Bacteria</taxon>
        <taxon>Pseudomonadati</taxon>
        <taxon>Pseudomonadota</taxon>
        <taxon>Alphaproteobacteria</taxon>
        <taxon>Sphingomonadales</taxon>
        <taxon>Erythrobacteraceae</taxon>
        <taxon>Pontixanthobacter</taxon>
    </lineage>
</organism>
<dbReference type="GO" id="GO:0070626">
    <property type="term" value="F:(S)-2-(5-amino-1-(5-phospho-D-ribosyl)imidazole-4-carboxamido) succinate lyase (fumarate-forming) activity"/>
    <property type="evidence" value="ECO:0007669"/>
    <property type="project" value="TreeGrafter"/>
</dbReference>
<dbReference type="OrthoDB" id="9768878at2"/>
<dbReference type="AlphaFoldDB" id="A0A844ZLR6"/>
<dbReference type="GO" id="GO:0004018">
    <property type="term" value="F:N6-(1,2-dicarboxyethyl)AMP AMP-lyase (fumarate-forming) activity"/>
    <property type="evidence" value="ECO:0007669"/>
    <property type="project" value="TreeGrafter"/>
</dbReference>
<evidence type="ECO:0000256" key="1">
    <source>
        <dbReference type="ARBA" id="ARBA00023239"/>
    </source>
</evidence>
<dbReference type="PRINTS" id="PR00149">
    <property type="entry name" value="FUMRATELYASE"/>
</dbReference>
<dbReference type="SMART" id="SM00998">
    <property type="entry name" value="ADSL_C"/>
    <property type="match status" value="1"/>
</dbReference>
<dbReference type="PRINTS" id="PR00145">
    <property type="entry name" value="ARGSUCLYASE"/>
</dbReference>
<keyword evidence="5" id="KW-1185">Reference proteome</keyword>
<dbReference type="GO" id="GO:0005829">
    <property type="term" value="C:cytosol"/>
    <property type="evidence" value="ECO:0007669"/>
    <property type="project" value="TreeGrafter"/>
</dbReference>
<comment type="caution">
    <text evidence="4">The sequence shown here is derived from an EMBL/GenBank/DDBJ whole genome shotgun (WGS) entry which is preliminary data.</text>
</comment>
<dbReference type="GO" id="GO:0044208">
    <property type="term" value="P:'de novo' AMP biosynthetic process"/>
    <property type="evidence" value="ECO:0007669"/>
    <property type="project" value="TreeGrafter"/>
</dbReference>
<dbReference type="Gene3D" id="1.20.200.10">
    <property type="entry name" value="Fumarase/aspartase (Central domain)"/>
    <property type="match status" value="1"/>
</dbReference>
<dbReference type="InterPro" id="IPR000362">
    <property type="entry name" value="Fumarate_lyase_fam"/>
</dbReference>
<keyword evidence="1" id="KW-0456">Lyase</keyword>
<feature type="domain" description="Adenylosuccinate lyase C-terminal" evidence="3">
    <location>
        <begin position="387"/>
        <end position="466"/>
    </location>
</feature>
<gene>
    <name evidence="4" type="ORF">GRI41_00800</name>
</gene>
<proteinExistence type="predicted"/>
<dbReference type="PROSITE" id="PS00163">
    <property type="entry name" value="FUMARATE_LYASES"/>
    <property type="match status" value="1"/>
</dbReference>
<reference evidence="4 5" key="1">
    <citation type="submission" date="2019-12" db="EMBL/GenBank/DDBJ databases">
        <title>Genomic-based taxomic classification of the family Erythrobacteraceae.</title>
        <authorList>
            <person name="Xu L."/>
        </authorList>
    </citation>
    <scope>NUCLEOTIDE SEQUENCE [LARGE SCALE GENOMIC DNA]</scope>
    <source>
        <strain evidence="4 5">KCTC 52763</strain>
    </source>
</reference>
<dbReference type="PANTHER" id="PTHR43172:SF1">
    <property type="entry name" value="ADENYLOSUCCINATE LYASE"/>
    <property type="match status" value="1"/>
</dbReference>
<dbReference type="InterPro" id="IPR019468">
    <property type="entry name" value="AdenyloSucc_lyase_C"/>
</dbReference>
<dbReference type="InterPro" id="IPR008948">
    <property type="entry name" value="L-Aspartase-like"/>
</dbReference>
<dbReference type="RefSeq" id="WP_160602763.1">
    <property type="nucleotide sequence ID" value="NZ_WTYX01000001.1"/>
</dbReference>
<dbReference type="EMBL" id="WTYX01000001">
    <property type="protein sequence ID" value="MXO89351.1"/>
    <property type="molecule type" value="Genomic_DNA"/>
</dbReference>
<evidence type="ECO:0000313" key="5">
    <source>
        <dbReference type="Proteomes" id="UP000442714"/>
    </source>
</evidence>
<dbReference type="Proteomes" id="UP000442714">
    <property type="component" value="Unassembled WGS sequence"/>
</dbReference>
<evidence type="ECO:0000259" key="3">
    <source>
        <dbReference type="SMART" id="SM00998"/>
    </source>
</evidence>
<dbReference type="Pfam" id="PF00206">
    <property type="entry name" value="Lyase_1"/>
    <property type="match status" value="1"/>
</dbReference>
<evidence type="ECO:0000256" key="2">
    <source>
        <dbReference type="SAM" id="SignalP"/>
    </source>
</evidence>
<keyword evidence="2" id="KW-0732">Signal</keyword>
<sequence length="470" mass="51522">MAAKLGEGRLHNFKLKLQSAAIALALIAMPVQASAACSTRNVSALFEYEAQTQTVMDIEAAMARAQAEHGYIPAAAAEEITRQARVDLVTEADFRAEYATVRHRMVALLNVWRRSLSPEASQYVHFGATTVDIYDTATIIQIDQSIAQLDACLVDAIAEMSELASAHRSSVMIGRTLGQHAQPITFGKKVSTWIGEYARHRGRLSDLRARVRRSAILKGAVGDYSGLGPHAIAIERSFARELGFGAPYAADWHGTRDVIAEYGMVLGLIAKSHARIGQEIFLLQSTDIGELREGLPDGVVGSSSMPHKRNPIVPERLIHAGRTIPRLGEILSDDMVNFYERDNTSRLSPIVEDISIQSVTTTRNLVRLLDELEVDSEAMRRNIDRTSGYAMSQRVAFALAEHMPRTEAEALVKKIIQSSAQQGIAFEEALNASAGVNLHLQPGEIAMLLDPEQIDPQIIEQIEAVIRDAK</sequence>
<dbReference type="Pfam" id="PF10397">
    <property type="entry name" value="ADSL_C"/>
    <property type="match status" value="1"/>
</dbReference>
<dbReference type="SUPFAM" id="SSF48557">
    <property type="entry name" value="L-aspartase-like"/>
    <property type="match status" value="1"/>
</dbReference>
<feature type="signal peptide" evidence="2">
    <location>
        <begin position="1"/>
        <end position="35"/>
    </location>
</feature>
<protein>
    <recommendedName>
        <fullName evidence="3">Adenylosuccinate lyase C-terminal domain-containing protein</fullName>
    </recommendedName>
</protein>
<dbReference type="InterPro" id="IPR020557">
    <property type="entry name" value="Fumarate_lyase_CS"/>
</dbReference>
<name>A0A844ZLR6_9SPHN</name>